<dbReference type="AlphaFoldDB" id="A0A927N0R9"/>
<dbReference type="EMBL" id="JADBEM010000001">
    <property type="protein sequence ID" value="MBE1608203.1"/>
    <property type="molecule type" value="Genomic_DNA"/>
</dbReference>
<protein>
    <submittedName>
        <fullName evidence="1">Pimeloyl-ACP methyl ester carboxylesterase</fullName>
    </submittedName>
</protein>
<comment type="caution">
    <text evidence="1">The sequence shown here is derived from an EMBL/GenBank/DDBJ whole genome shotgun (WGS) entry which is preliminary data.</text>
</comment>
<accession>A0A927N0R9</accession>
<evidence type="ECO:0000313" key="2">
    <source>
        <dbReference type="Proteomes" id="UP000638648"/>
    </source>
</evidence>
<evidence type="ECO:0000313" key="1">
    <source>
        <dbReference type="EMBL" id="MBE1608203.1"/>
    </source>
</evidence>
<reference evidence="1" key="1">
    <citation type="submission" date="2020-10" db="EMBL/GenBank/DDBJ databases">
        <title>Sequencing the genomes of 1000 actinobacteria strains.</title>
        <authorList>
            <person name="Klenk H.-P."/>
        </authorList>
    </citation>
    <scope>NUCLEOTIDE SEQUENCE</scope>
    <source>
        <strain evidence="1">DSM 45354</strain>
    </source>
</reference>
<dbReference type="InterPro" id="IPR029058">
    <property type="entry name" value="AB_hydrolase_fold"/>
</dbReference>
<name>A0A927N0R9_9ACTN</name>
<dbReference type="RefSeq" id="WP_192752016.1">
    <property type="nucleotide sequence ID" value="NZ_BAABJL010000099.1"/>
</dbReference>
<keyword evidence="2" id="KW-1185">Reference proteome</keyword>
<organism evidence="1 2">
    <name type="scientific">Actinopolymorpha pittospori</name>
    <dbReference type="NCBI Taxonomy" id="648752"/>
    <lineage>
        <taxon>Bacteria</taxon>
        <taxon>Bacillati</taxon>
        <taxon>Actinomycetota</taxon>
        <taxon>Actinomycetes</taxon>
        <taxon>Propionibacteriales</taxon>
        <taxon>Actinopolymorphaceae</taxon>
        <taxon>Actinopolymorpha</taxon>
    </lineage>
</organism>
<dbReference type="SUPFAM" id="SSF53474">
    <property type="entry name" value="alpha/beta-Hydrolases"/>
    <property type="match status" value="1"/>
</dbReference>
<dbReference type="Gene3D" id="3.40.50.1820">
    <property type="entry name" value="alpha/beta hydrolase"/>
    <property type="match status" value="1"/>
</dbReference>
<gene>
    <name evidence="1" type="ORF">HEB94_005051</name>
</gene>
<sequence>MDAVRWKTATFAGHQLRYAVAGSGPAVVMPKKDRGSYVPFERLADQYTMVQIEPLGFCRSDRPDPYPSTGIHEQILAVCDQEDIPEFAVWGFSQSGAMACTIAQATPRTRLMVCGGFNVLRGCPTRGLPG</sequence>
<dbReference type="Proteomes" id="UP000638648">
    <property type="component" value="Unassembled WGS sequence"/>
</dbReference>
<proteinExistence type="predicted"/>